<dbReference type="RefSeq" id="WP_022922520.1">
    <property type="nucleotide sequence ID" value="NZ_BMLB01000007.1"/>
</dbReference>
<protein>
    <submittedName>
        <fullName evidence="2">Uncharacterized protein</fullName>
    </submittedName>
</protein>
<sequence length="185" mass="21172">MSDDDIRDAVESNDPTRPQTFQETLDPYWRSLNLDGDPPEVLPVRSVTLAEANDVHFECMAEQGFPSVTDQHGQQAIEFSKDQAEAMKLSQYVCYARYPLEDKYFEPYSVDQLRAIYDWNRTEVTQCLRDQGVEASSPPSFETFVERYALTGREHWTATEGLDLMTLEELCPETPPDDRLYGAGD</sequence>
<reference evidence="3" key="1">
    <citation type="journal article" date="2019" name="Int. J. Syst. Evol. Microbiol.">
        <title>The Global Catalogue of Microorganisms (GCM) 10K type strain sequencing project: providing services to taxonomists for standard genome sequencing and annotation.</title>
        <authorList>
            <consortium name="The Broad Institute Genomics Platform"/>
            <consortium name="The Broad Institute Genome Sequencing Center for Infectious Disease"/>
            <person name="Wu L."/>
            <person name="Ma J."/>
        </authorList>
    </citation>
    <scope>NUCLEOTIDE SEQUENCE [LARGE SCALE GENOMIC DNA]</scope>
    <source>
        <strain evidence="3">CGMCC 1.5362</strain>
    </source>
</reference>
<name>A0ABQ2FBU9_9MICO</name>
<proteinExistence type="predicted"/>
<evidence type="ECO:0000313" key="2">
    <source>
        <dbReference type="EMBL" id="GGK81718.1"/>
    </source>
</evidence>
<keyword evidence="3" id="KW-1185">Reference proteome</keyword>
<feature type="region of interest" description="Disordered" evidence="1">
    <location>
        <begin position="1"/>
        <end position="23"/>
    </location>
</feature>
<comment type="caution">
    <text evidence="2">The sequence shown here is derived from an EMBL/GenBank/DDBJ whole genome shotgun (WGS) entry which is preliminary data.</text>
</comment>
<accession>A0ABQ2FBU9</accession>
<evidence type="ECO:0000313" key="3">
    <source>
        <dbReference type="Proteomes" id="UP000662111"/>
    </source>
</evidence>
<evidence type="ECO:0000256" key="1">
    <source>
        <dbReference type="SAM" id="MobiDB-lite"/>
    </source>
</evidence>
<feature type="compositionally biased region" description="Polar residues" evidence="1">
    <location>
        <begin position="13"/>
        <end position="23"/>
    </location>
</feature>
<dbReference type="EMBL" id="BMLB01000007">
    <property type="protein sequence ID" value="GGK81718.1"/>
    <property type="molecule type" value="Genomic_DNA"/>
</dbReference>
<gene>
    <name evidence="2" type="ORF">GCM10011509_32700</name>
</gene>
<dbReference type="Proteomes" id="UP000662111">
    <property type="component" value="Unassembled WGS sequence"/>
</dbReference>
<organism evidence="2 3">
    <name type="scientific">Ornithinimicrobium pekingense</name>
    <dbReference type="NCBI Taxonomy" id="384677"/>
    <lineage>
        <taxon>Bacteria</taxon>
        <taxon>Bacillati</taxon>
        <taxon>Actinomycetota</taxon>
        <taxon>Actinomycetes</taxon>
        <taxon>Micrococcales</taxon>
        <taxon>Ornithinimicrobiaceae</taxon>
        <taxon>Ornithinimicrobium</taxon>
    </lineage>
</organism>